<dbReference type="PANTHER" id="PTHR35807">
    <property type="entry name" value="TRANSCRIPTIONAL REGULATOR REDD-RELATED"/>
    <property type="match status" value="1"/>
</dbReference>
<comment type="caution">
    <text evidence="1">The sequence shown here is derived from an EMBL/GenBank/DDBJ whole genome shotgun (WGS) entry which is preliminary data.</text>
</comment>
<protein>
    <recommendedName>
        <fullName evidence="3">Bacterial transcriptional activator domain-containing protein</fullName>
    </recommendedName>
</protein>
<keyword evidence="2" id="KW-1185">Reference proteome</keyword>
<organism evidence="1 2">
    <name type="scientific">Nocardioides panacihumi</name>
    <dbReference type="NCBI Taxonomy" id="400774"/>
    <lineage>
        <taxon>Bacteria</taxon>
        <taxon>Bacillati</taxon>
        <taxon>Actinomycetota</taxon>
        <taxon>Actinomycetes</taxon>
        <taxon>Propionibacteriales</taxon>
        <taxon>Nocardioidaceae</taxon>
        <taxon>Nocardioides</taxon>
    </lineage>
</organism>
<dbReference type="EMBL" id="BAAAPB010000004">
    <property type="protein sequence ID" value="GAA1969594.1"/>
    <property type="molecule type" value="Genomic_DNA"/>
</dbReference>
<sequence length="244" mass="25991">MWGEVTHVRGARPRESGGMSVDITLLGGFSVRVADVPVADRAWRRRAASAVVKLLALSEGRALHREQVVDLLWPELSPAAALPRLHQAAHYARTAIGRPNAIVLRLDRVMLLPDADVRVDASEFRRSAEQALATGTADAAADVLASYAAELLPEDLYAEWLAPHREALGALRDRLLQLAGRTTGPGEAPGPARTLVGAAHHGRSRGLLLVIDDLAGADAASLRMLHHVAANITARGIGRVVELG</sequence>
<accession>A0ABN2RI65</accession>
<gene>
    <name evidence="1" type="ORF">GCM10009798_32800</name>
</gene>
<dbReference type="Gene3D" id="1.10.10.10">
    <property type="entry name" value="Winged helix-like DNA-binding domain superfamily/Winged helix DNA-binding domain"/>
    <property type="match status" value="1"/>
</dbReference>
<reference evidence="1 2" key="1">
    <citation type="journal article" date="2019" name="Int. J. Syst. Evol. Microbiol.">
        <title>The Global Catalogue of Microorganisms (GCM) 10K type strain sequencing project: providing services to taxonomists for standard genome sequencing and annotation.</title>
        <authorList>
            <consortium name="The Broad Institute Genomics Platform"/>
            <consortium name="The Broad Institute Genome Sequencing Center for Infectious Disease"/>
            <person name="Wu L."/>
            <person name="Ma J."/>
        </authorList>
    </citation>
    <scope>NUCLEOTIDE SEQUENCE [LARGE SCALE GENOMIC DNA]</scope>
    <source>
        <strain evidence="1 2">JCM 15309</strain>
    </source>
</reference>
<evidence type="ECO:0000313" key="1">
    <source>
        <dbReference type="EMBL" id="GAA1969594.1"/>
    </source>
</evidence>
<evidence type="ECO:0008006" key="3">
    <source>
        <dbReference type="Google" id="ProtNLM"/>
    </source>
</evidence>
<name>A0ABN2RI65_9ACTN</name>
<dbReference type="InterPro" id="IPR036388">
    <property type="entry name" value="WH-like_DNA-bd_sf"/>
</dbReference>
<proteinExistence type="predicted"/>
<dbReference type="InterPro" id="IPR051677">
    <property type="entry name" value="AfsR-DnrI-RedD_regulator"/>
</dbReference>
<dbReference type="Proteomes" id="UP001500571">
    <property type="component" value="Unassembled WGS sequence"/>
</dbReference>
<evidence type="ECO:0000313" key="2">
    <source>
        <dbReference type="Proteomes" id="UP001500571"/>
    </source>
</evidence>